<evidence type="ECO:0000259" key="13">
    <source>
        <dbReference type="Pfam" id="PF11781"/>
    </source>
</evidence>
<dbReference type="OMA" id="REGYYYC"/>
<dbReference type="Pfam" id="PF20645">
    <property type="entry name" value="Rrn7_cyclin_C"/>
    <property type="match status" value="1"/>
</dbReference>
<proteinExistence type="inferred from homology"/>
<dbReference type="CTD" id="9014"/>
<dbReference type="KEGG" id="dan:6500912"/>
<dbReference type="GO" id="GO:0008270">
    <property type="term" value="F:zinc ion binding"/>
    <property type="evidence" value="ECO:0007669"/>
    <property type="project" value="UniProtKB-KW"/>
</dbReference>
<dbReference type="GO" id="GO:0001164">
    <property type="term" value="F:RNA polymerase I core promoter sequence-specific DNA binding"/>
    <property type="evidence" value="ECO:0007669"/>
    <property type="project" value="InterPro"/>
</dbReference>
<evidence type="ECO:0000256" key="2">
    <source>
        <dbReference type="ARBA" id="ARBA00006899"/>
    </source>
</evidence>
<dbReference type="FunCoup" id="B3LWS5">
    <property type="interactions" value="556"/>
</dbReference>
<name>B3LWS5_DROAN</name>
<keyword evidence="8" id="KW-0238">DNA-binding</keyword>
<dbReference type="InterPro" id="IPR033599">
    <property type="entry name" value="TAF1B/Rrn7"/>
</dbReference>
<keyword evidence="5" id="KW-0863">Zinc-finger</keyword>
<keyword evidence="10" id="KW-0539">Nucleus</keyword>
<sequence>MDEDAEIMQLDNVECEVCGEKTFQQREGYYYCIECGTQKQHIRAVDLTAEENFNETVTRRTIRQPKDESKTKDVDITSWEFYNYVLRGFLQDLLNMGAKPELKLMTLQVWAAYMGRMEVAFCNKNALGLPKLNVRVLHRDALIIYNRKRAKRTNAKKNSALGPIDDSSKKRMWNKTKRKLDASGYTQPTNPAESVGKQSVGLQWSMSARKSLKKQMTLKHLDKHSQDDGSSMMCHGLRPKVTSLNYFDRNIYALNITKLYVVLAIALNMVEDDIQLSDLVRFIQEEHLTSRSILTYLPDNLASKGKALIKEMEFGNNKDKCTYKFLRNHVGYVARFVDLTAFQTPNLLSLAERYILELGLPPRLVNYVGSLLKLYPPTFRTFSPYGYPRYEARVMAYILYVLKLLFGLDDSKEVKISESAADINNRMRKKGNGAPFLFVFTEWMQFVELRKVFISRYNQSFARRFRETKTMSGQVDEILSKERKQKEQDYSYAEVPKNPALLRQYENLTLMVEKLLKESFGESSSESIKKEHIEFQHSLTPAHSYFQRILLEDSRSEGEKLGIQIPDCMRVNHSQRDLDPFILETDNLSHRLSEKGFKLMVEELPGQEEFHNVGLFYPLTYYRPKNQEFRANFDIKTSTYLEEINKKEKRPDFRFRLANATYGKSYLARKQLSQSAKFNMGREDNPYTQMGDPPKYLLKINEDKILLDSLSSLQTFRDQSMDPLNVPLDQPRRNLETPSVSGSEPKTEPNDNENGDREQEEIVLNVSNFDCWLLHGYMAKIRDSDKRQLRQLFPYSFRWLLEYCAATIDVSWDVLYEQLLVLEVMFHHSIKDWGEYKRVLRIDYASANKDLTSLSRNLKDFW</sequence>
<evidence type="ECO:0000256" key="5">
    <source>
        <dbReference type="ARBA" id="ARBA00022771"/>
    </source>
</evidence>
<dbReference type="InParanoid" id="B3LWS5"/>
<dbReference type="STRING" id="7217.B3LWS5"/>
<dbReference type="PANTHER" id="PTHR31576:SF2">
    <property type="entry name" value="TATA BOX-BINDING PROTEIN-ASSOCIATED FACTOR RNA POLYMERASE I SUBUNIT B"/>
    <property type="match status" value="1"/>
</dbReference>
<comment type="similarity">
    <text evidence="2">Belongs to the RRN7/TAF1B family.</text>
</comment>
<reference evidence="15 16" key="1">
    <citation type="journal article" date="2007" name="Nature">
        <title>Evolution of genes and genomes on the Drosophila phylogeny.</title>
        <authorList>
            <consortium name="Drosophila 12 Genomes Consortium"/>
            <person name="Clark A.G."/>
            <person name="Eisen M.B."/>
            <person name="Smith D.R."/>
            <person name="Bergman C.M."/>
            <person name="Oliver B."/>
            <person name="Markow T.A."/>
            <person name="Kaufman T.C."/>
            <person name="Kellis M."/>
            <person name="Gelbart W."/>
            <person name="Iyer V.N."/>
            <person name="Pollard D.A."/>
            <person name="Sackton T.B."/>
            <person name="Larracuente A.M."/>
            <person name="Singh N.D."/>
            <person name="Abad J.P."/>
            <person name="Abt D.N."/>
            <person name="Adryan B."/>
            <person name="Aguade M."/>
            <person name="Akashi H."/>
            <person name="Anderson W.W."/>
            <person name="Aquadro C.F."/>
            <person name="Ardell D.H."/>
            <person name="Arguello R."/>
            <person name="Artieri C.G."/>
            <person name="Barbash D.A."/>
            <person name="Barker D."/>
            <person name="Barsanti P."/>
            <person name="Batterham P."/>
            <person name="Batzoglou S."/>
            <person name="Begun D."/>
            <person name="Bhutkar A."/>
            <person name="Blanco E."/>
            <person name="Bosak S.A."/>
            <person name="Bradley R.K."/>
            <person name="Brand A.D."/>
            <person name="Brent M.R."/>
            <person name="Brooks A.N."/>
            <person name="Brown R.H."/>
            <person name="Butlin R.K."/>
            <person name="Caggese C."/>
            <person name="Calvi B.R."/>
            <person name="Bernardo de Carvalho A."/>
            <person name="Caspi A."/>
            <person name="Castrezana S."/>
            <person name="Celniker S.E."/>
            <person name="Chang J.L."/>
            <person name="Chapple C."/>
            <person name="Chatterji S."/>
            <person name="Chinwalla A."/>
            <person name="Civetta A."/>
            <person name="Clifton S.W."/>
            <person name="Comeron J.M."/>
            <person name="Costello J.C."/>
            <person name="Coyne J.A."/>
            <person name="Daub J."/>
            <person name="David R.G."/>
            <person name="Delcher A.L."/>
            <person name="Delehaunty K."/>
            <person name="Do C.B."/>
            <person name="Ebling H."/>
            <person name="Edwards K."/>
            <person name="Eickbush T."/>
            <person name="Evans J.D."/>
            <person name="Filipski A."/>
            <person name="Findeiss S."/>
            <person name="Freyhult E."/>
            <person name="Fulton L."/>
            <person name="Fulton R."/>
            <person name="Garcia A.C."/>
            <person name="Gardiner A."/>
            <person name="Garfield D.A."/>
            <person name="Garvin B.E."/>
            <person name="Gibson G."/>
            <person name="Gilbert D."/>
            <person name="Gnerre S."/>
            <person name="Godfrey J."/>
            <person name="Good R."/>
            <person name="Gotea V."/>
            <person name="Gravely B."/>
            <person name="Greenberg A.J."/>
            <person name="Griffiths-Jones S."/>
            <person name="Gross S."/>
            <person name="Guigo R."/>
            <person name="Gustafson E.A."/>
            <person name="Haerty W."/>
            <person name="Hahn M.W."/>
            <person name="Halligan D.L."/>
            <person name="Halpern A.L."/>
            <person name="Halter G.M."/>
            <person name="Han M.V."/>
            <person name="Heger A."/>
            <person name="Hillier L."/>
            <person name="Hinrichs A.S."/>
            <person name="Holmes I."/>
            <person name="Hoskins R.A."/>
            <person name="Hubisz M.J."/>
            <person name="Hultmark D."/>
            <person name="Huntley M.A."/>
            <person name="Jaffe D.B."/>
            <person name="Jagadeeshan S."/>
            <person name="Jeck W.R."/>
            <person name="Johnson J."/>
            <person name="Jones C.D."/>
            <person name="Jordan W.C."/>
            <person name="Karpen G.H."/>
            <person name="Kataoka E."/>
            <person name="Keightley P.D."/>
            <person name="Kheradpour P."/>
            <person name="Kirkness E.F."/>
            <person name="Koerich L.B."/>
            <person name="Kristiansen K."/>
            <person name="Kudrna D."/>
            <person name="Kulathinal R.J."/>
            <person name="Kumar S."/>
            <person name="Kwok R."/>
            <person name="Lander E."/>
            <person name="Langley C.H."/>
            <person name="Lapoint R."/>
            <person name="Lazzaro B.P."/>
            <person name="Lee S.J."/>
            <person name="Levesque L."/>
            <person name="Li R."/>
            <person name="Lin C.F."/>
            <person name="Lin M.F."/>
            <person name="Lindblad-Toh K."/>
            <person name="Llopart A."/>
            <person name="Long M."/>
            <person name="Low L."/>
            <person name="Lozovsky E."/>
            <person name="Lu J."/>
            <person name="Luo M."/>
            <person name="Machado C.A."/>
            <person name="Makalowski W."/>
            <person name="Marzo M."/>
            <person name="Matsuda M."/>
            <person name="Matzkin L."/>
            <person name="McAllister B."/>
            <person name="McBride C.S."/>
            <person name="McKernan B."/>
            <person name="McKernan K."/>
            <person name="Mendez-Lago M."/>
            <person name="Minx P."/>
            <person name="Mollenhauer M.U."/>
            <person name="Montooth K."/>
            <person name="Mount S.M."/>
            <person name="Mu X."/>
            <person name="Myers E."/>
            <person name="Negre B."/>
            <person name="Newfeld S."/>
            <person name="Nielsen R."/>
            <person name="Noor M.A."/>
            <person name="O'Grady P."/>
            <person name="Pachter L."/>
            <person name="Papaceit M."/>
            <person name="Parisi M.J."/>
            <person name="Parisi M."/>
            <person name="Parts L."/>
            <person name="Pedersen J.S."/>
            <person name="Pesole G."/>
            <person name="Phillippy A.M."/>
            <person name="Ponting C.P."/>
            <person name="Pop M."/>
            <person name="Porcelli D."/>
            <person name="Powell J.R."/>
            <person name="Prohaska S."/>
            <person name="Pruitt K."/>
            <person name="Puig M."/>
            <person name="Quesneville H."/>
            <person name="Ram K.R."/>
            <person name="Rand D."/>
            <person name="Rasmussen M.D."/>
            <person name="Reed L.K."/>
            <person name="Reenan R."/>
            <person name="Reily A."/>
            <person name="Remington K.A."/>
            <person name="Rieger T.T."/>
            <person name="Ritchie M.G."/>
            <person name="Robin C."/>
            <person name="Rogers Y.H."/>
            <person name="Rohde C."/>
            <person name="Rozas J."/>
            <person name="Rubenfield M.J."/>
            <person name="Ruiz A."/>
            <person name="Russo S."/>
            <person name="Salzberg S.L."/>
            <person name="Sanchez-Gracia A."/>
            <person name="Saranga D.J."/>
            <person name="Sato H."/>
            <person name="Schaeffer S.W."/>
            <person name="Schatz M.C."/>
            <person name="Schlenke T."/>
            <person name="Schwartz R."/>
            <person name="Segarra C."/>
            <person name="Singh R.S."/>
            <person name="Sirot L."/>
            <person name="Sirota M."/>
            <person name="Sisneros N.B."/>
            <person name="Smith C.D."/>
            <person name="Smith T.F."/>
            <person name="Spieth J."/>
            <person name="Stage D.E."/>
            <person name="Stark A."/>
            <person name="Stephan W."/>
            <person name="Strausberg R.L."/>
            <person name="Strempel S."/>
            <person name="Sturgill D."/>
            <person name="Sutton G."/>
            <person name="Sutton G.G."/>
            <person name="Tao W."/>
            <person name="Teichmann S."/>
            <person name="Tobari Y.N."/>
            <person name="Tomimura Y."/>
            <person name="Tsolas J.M."/>
            <person name="Valente V.L."/>
            <person name="Venter E."/>
            <person name="Venter J.C."/>
            <person name="Vicario S."/>
            <person name="Vieira F.G."/>
            <person name="Vilella A.J."/>
            <person name="Villasante A."/>
            <person name="Walenz B."/>
            <person name="Wang J."/>
            <person name="Wasserman M."/>
            <person name="Watts T."/>
            <person name="Wilson D."/>
            <person name="Wilson R.K."/>
            <person name="Wing R.A."/>
            <person name="Wolfner M.F."/>
            <person name="Wong A."/>
            <person name="Wong G.K."/>
            <person name="Wu C.I."/>
            <person name="Wu G."/>
            <person name="Yamamoto D."/>
            <person name="Yang H.P."/>
            <person name="Yang S.P."/>
            <person name="Yorke J.A."/>
            <person name="Yoshida K."/>
            <person name="Zdobnov E."/>
            <person name="Zhang P."/>
            <person name="Zhang Y."/>
            <person name="Zimin A.V."/>
            <person name="Baldwin J."/>
            <person name="Abdouelleil A."/>
            <person name="Abdulkadir J."/>
            <person name="Abebe A."/>
            <person name="Abera B."/>
            <person name="Abreu J."/>
            <person name="Acer S.C."/>
            <person name="Aftuck L."/>
            <person name="Alexander A."/>
            <person name="An P."/>
            <person name="Anderson E."/>
            <person name="Anderson S."/>
            <person name="Arachi H."/>
            <person name="Azer M."/>
            <person name="Bachantsang P."/>
            <person name="Barry A."/>
            <person name="Bayul T."/>
            <person name="Berlin A."/>
            <person name="Bessette D."/>
            <person name="Bloom T."/>
            <person name="Blye J."/>
            <person name="Boguslavskiy L."/>
            <person name="Bonnet C."/>
            <person name="Boukhgalter B."/>
            <person name="Bourzgui I."/>
            <person name="Brown A."/>
            <person name="Cahill P."/>
            <person name="Channer S."/>
            <person name="Cheshatsang Y."/>
            <person name="Chuda L."/>
            <person name="Citroen M."/>
            <person name="Collymore A."/>
            <person name="Cooke P."/>
            <person name="Costello M."/>
            <person name="D'Aco K."/>
            <person name="Daza R."/>
            <person name="De Haan G."/>
            <person name="DeGray S."/>
            <person name="DeMaso C."/>
            <person name="Dhargay N."/>
            <person name="Dooley K."/>
            <person name="Dooley E."/>
            <person name="Doricent M."/>
            <person name="Dorje P."/>
            <person name="Dorjee K."/>
            <person name="Dupes A."/>
            <person name="Elong R."/>
            <person name="Falk J."/>
            <person name="Farina A."/>
            <person name="Faro S."/>
            <person name="Ferguson D."/>
            <person name="Fisher S."/>
            <person name="Foley C.D."/>
            <person name="Franke A."/>
            <person name="Friedrich D."/>
            <person name="Gadbois L."/>
            <person name="Gearin G."/>
            <person name="Gearin C.R."/>
            <person name="Giannoukos G."/>
            <person name="Goode T."/>
            <person name="Graham J."/>
            <person name="Grandbois E."/>
            <person name="Grewal S."/>
            <person name="Gyaltsen K."/>
            <person name="Hafez N."/>
            <person name="Hagos B."/>
            <person name="Hall J."/>
            <person name="Henson C."/>
            <person name="Hollinger A."/>
            <person name="Honan T."/>
            <person name="Huard M.D."/>
            <person name="Hughes L."/>
            <person name="Hurhula B."/>
            <person name="Husby M.E."/>
            <person name="Kamat A."/>
            <person name="Kanga B."/>
            <person name="Kashin S."/>
            <person name="Khazanovich D."/>
            <person name="Kisner P."/>
            <person name="Lance K."/>
            <person name="Lara M."/>
            <person name="Lee W."/>
            <person name="Lennon N."/>
            <person name="Letendre F."/>
            <person name="LeVine R."/>
            <person name="Lipovsky A."/>
            <person name="Liu X."/>
            <person name="Liu J."/>
            <person name="Liu S."/>
            <person name="Lokyitsang T."/>
            <person name="Lokyitsang Y."/>
            <person name="Lubonja R."/>
            <person name="Lui A."/>
            <person name="MacDonald P."/>
            <person name="Magnisalis V."/>
            <person name="Maru K."/>
            <person name="Matthews C."/>
            <person name="McCusker W."/>
            <person name="McDonough S."/>
            <person name="Mehta T."/>
            <person name="Meldrim J."/>
            <person name="Meneus L."/>
            <person name="Mihai O."/>
            <person name="Mihalev A."/>
            <person name="Mihova T."/>
            <person name="Mittelman R."/>
            <person name="Mlenga V."/>
            <person name="Montmayeur A."/>
            <person name="Mulrain L."/>
            <person name="Navidi A."/>
            <person name="Naylor J."/>
            <person name="Negash T."/>
            <person name="Nguyen T."/>
            <person name="Nguyen N."/>
            <person name="Nicol R."/>
            <person name="Norbu C."/>
            <person name="Norbu N."/>
            <person name="Novod N."/>
            <person name="O'Neill B."/>
            <person name="Osman S."/>
            <person name="Markiewicz E."/>
            <person name="Oyono O.L."/>
            <person name="Patti C."/>
            <person name="Phunkhang P."/>
            <person name="Pierre F."/>
            <person name="Priest M."/>
            <person name="Raghuraman S."/>
            <person name="Rege F."/>
            <person name="Reyes R."/>
            <person name="Rise C."/>
            <person name="Rogov P."/>
            <person name="Ross K."/>
            <person name="Ryan E."/>
            <person name="Settipalli S."/>
            <person name="Shea T."/>
            <person name="Sherpa N."/>
            <person name="Shi L."/>
            <person name="Shih D."/>
            <person name="Sparrow T."/>
            <person name="Spaulding J."/>
            <person name="Stalker J."/>
            <person name="Stange-Thomann N."/>
            <person name="Stavropoulos S."/>
            <person name="Stone C."/>
            <person name="Strader C."/>
            <person name="Tesfaye S."/>
            <person name="Thomson T."/>
            <person name="Thoulutsang Y."/>
            <person name="Thoulutsang D."/>
            <person name="Topham K."/>
            <person name="Topping I."/>
            <person name="Tsamla T."/>
            <person name="Vassiliev H."/>
            <person name="Vo A."/>
            <person name="Wangchuk T."/>
            <person name="Wangdi T."/>
            <person name="Weiand M."/>
            <person name="Wilkinson J."/>
            <person name="Wilson A."/>
            <person name="Yadav S."/>
            <person name="Young G."/>
            <person name="Yu Q."/>
            <person name="Zembek L."/>
            <person name="Zhong D."/>
            <person name="Zimmer A."/>
            <person name="Zwirko Z."/>
            <person name="Jaffe D.B."/>
            <person name="Alvarez P."/>
            <person name="Brockman W."/>
            <person name="Butler J."/>
            <person name="Chin C."/>
            <person name="Gnerre S."/>
            <person name="Grabherr M."/>
            <person name="Kleber M."/>
            <person name="Mauceli E."/>
            <person name="MacCallum I."/>
        </authorList>
    </citation>
    <scope>NUCLEOTIDE SEQUENCE [LARGE SCALE GENOMIC DNA]</scope>
    <source>
        <strain evidence="16">Tucson 14024-0371.13</strain>
    </source>
</reference>
<dbReference type="PhylomeDB" id="B3LWS5"/>
<keyword evidence="9" id="KW-0804">Transcription</keyword>
<keyword evidence="7" id="KW-0805">Transcription regulation</keyword>
<dbReference type="eggNOG" id="ENOG502S10D">
    <property type="taxonomic scope" value="Eukaryota"/>
</dbReference>
<dbReference type="EMBL" id="CH902617">
    <property type="protein sequence ID" value="EDV42713.1"/>
    <property type="molecule type" value="Genomic_DNA"/>
</dbReference>
<evidence type="ECO:0000256" key="4">
    <source>
        <dbReference type="ARBA" id="ARBA00022723"/>
    </source>
</evidence>
<evidence type="ECO:0000259" key="14">
    <source>
        <dbReference type="Pfam" id="PF20645"/>
    </source>
</evidence>
<keyword evidence="6" id="KW-0862">Zinc</keyword>
<accession>B3LWS5</accession>
<keyword evidence="16" id="KW-1185">Reference proteome</keyword>
<dbReference type="Proteomes" id="UP000007801">
    <property type="component" value="Unassembled WGS sequence"/>
</dbReference>
<evidence type="ECO:0000256" key="3">
    <source>
        <dbReference type="ARBA" id="ARBA00018994"/>
    </source>
</evidence>
<dbReference type="GO" id="GO:0042790">
    <property type="term" value="P:nucleolar large rRNA transcription by RNA polymerase I"/>
    <property type="evidence" value="ECO:0007669"/>
    <property type="project" value="EnsemblMetazoa"/>
</dbReference>
<evidence type="ECO:0000256" key="11">
    <source>
        <dbReference type="ARBA" id="ARBA00032500"/>
    </source>
</evidence>
<evidence type="ECO:0000256" key="8">
    <source>
        <dbReference type="ARBA" id="ARBA00023125"/>
    </source>
</evidence>
<evidence type="ECO:0000256" key="12">
    <source>
        <dbReference type="SAM" id="MobiDB-lite"/>
    </source>
</evidence>
<organism evidence="15 16">
    <name type="scientific">Drosophila ananassae</name>
    <name type="common">Fruit fly</name>
    <dbReference type="NCBI Taxonomy" id="7217"/>
    <lineage>
        <taxon>Eukaryota</taxon>
        <taxon>Metazoa</taxon>
        <taxon>Ecdysozoa</taxon>
        <taxon>Arthropoda</taxon>
        <taxon>Hexapoda</taxon>
        <taxon>Insecta</taxon>
        <taxon>Pterygota</taxon>
        <taxon>Neoptera</taxon>
        <taxon>Endopterygota</taxon>
        <taxon>Diptera</taxon>
        <taxon>Brachycera</taxon>
        <taxon>Muscomorpha</taxon>
        <taxon>Ephydroidea</taxon>
        <taxon>Drosophilidae</taxon>
        <taxon>Drosophila</taxon>
        <taxon>Sophophora</taxon>
    </lineage>
</organism>
<evidence type="ECO:0000313" key="15">
    <source>
        <dbReference type="EMBL" id="EDV42713.1"/>
    </source>
</evidence>
<keyword evidence="4" id="KW-0479">Metal-binding</keyword>
<dbReference type="GeneID" id="6500912"/>
<comment type="subcellular location">
    <subcellularLocation>
        <location evidence="1">Nucleus</location>
        <location evidence="1">Nucleolus</location>
    </subcellularLocation>
</comment>
<gene>
    <name evidence="15" type="primary">Dana\GF18134</name>
    <name evidence="15" type="synonym">dana_GLEANR_19394</name>
    <name evidence="15" type="ORF">GF18134</name>
</gene>
<evidence type="ECO:0000256" key="10">
    <source>
        <dbReference type="ARBA" id="ARBA00023242"/>
    </source>
</evidence>
<protein>
    <recommendedName>
        <fullName evidence="3">TATA box-binding protein-associated factor RNA polymerase I subunit B</fullName>
    </recommendedName>
    <alternativeName>
        <fullName evidence="11">TATA box-binding protein-associated factor 1B</fullName>
    </alternativeName>
</protein>
<feature type="compositionally biased region" description="Basic and acidic residues" evidence="12">
    <location>
        <begin position="745"/>
        <end position="757"/>
    </location>
</feature>
<evidence type="ECO:0000256" key="7">
    <source>
        <dbReference type="ARBA" id="ARBA00023015"/>
    </source>
</evidence>
<evidence type="ECO:0000256" key="9">
    <source>
        <dbReference type="ARBA" id="ARBA00023163"/>
    </source>
</evidence>
<dbReference type="OrthoDB" id="10069252at2759"/>
<dbReference type="AlphaFoldDB" id="B3LWS5"/>
<dbReference type="PANTHER" id="PTHR31576">
    <property type="entry name" value="TATA BOX-BINDING PROTEIN-ASSOCIATED FACTOR RNA POLYMERASE I SUBUNIT B"/>
    <property type="match status" value="1"/>
</dbReference>
<evidence type="ECO:0000256" key="6">
    <source>
        <dbReference type="ARBA" id="ARBA00022833"/>
    </source>
</evidence>
<dbReference type="GO" id="GO:0005668">
    <property type="term" value="C:RNA polymerase transcription factor SL1 complex"/>
    <property type="evidence" value="ECO:0007669"/>
    <property type="project" value="EnsemblMetazoa"/>
</dbReference>
<feature type="domain" description="RRN7-type" evidence="13">
    <location>
        <begin position="11"/>
        <end position="39"/>
    </location>
</feature>
<feature type="domain" description="Rrn7/TAF1B C-terminal cyclin" evidence="14">
    <location>
        <begin position="322"/>
        <end position="450"/>
    </location>
</feature>
<dbReference type="InterPro" id="IPR048538">
    <property type="entry name" value="Rrn7_cyclin_C"/>
</dbReference>
<evidence type="ECO:0000256" key="1">
    <source>
        <dbReference type="ARBA" id="ARBA00004604"/>
    </source>
</evidence>
<evidence type="ECO:0000313" key="16">
    <source>
        <dbReference type="Proteomes" id="UP000007801"/>
    </source>
</evidence>
<dbReference type="GO" id="GO:0070860">
    <property type="term" value="C:RNA polymerase I core factor complex"/>
    <property type="evidence" value="ECO:0007669"/>
    <property type="project" value="InterPro"/>
</dbReference>
<dbReference type="InterPro" id="IPR021752">
    <property type="entry name" value="TF_Rrn7_Zf"/>
</dbReference>
<dbReference type="HOGENOM" id="CLU_016145_0_0_1"/>
<dbReference type="Pfam" id="PF11781">
    <property type="entry name" value="Zn_ribbon_RRN7"/>
    <property type="match status" value="1"/>
</dbReference>
<feature type="region of interest" description="Disordered" evidence="12">
    <location>
        <begin position="721"/>
        <end position="758"/>
    </location>
</feature>